<dbReference type="InterPro" id="IPR058240">
    <property type="entry name" value="rSAM_sf"/>
</dbReference>
<accession>A0ABV6Z5V9</accession>
<dbReference type="NCBIfam" id="TIGR04167">
    <property type="entry name" value="rSAM_SeCys"/>
    <property type="match status" value="1"/>
</dbReference>
<evidence type="ECO:0000313" key="7">
    <source>
        <dbReference type="EMBL" id="MFC1853800.1"/>
    </source>
</evidence>
<evidence type="ECO:0000256" key="1">
    <source>
        <dbReference type="ARBA" id="ARBA00022691"/>
    </source>
</evidence>
<dbReference type="CDD" id="cd01335">
    <property type="entry name" value="Radical_SAM"/>
    <property type="match status" value="1"/>
</dbReference>
<evidence type="ECO:0000256" key="3">
    <source>
        <dbReference type="ARBA" id="ARBA00023004"/>
    </source>
</evidence>
<keyword evidence="3" id="KW-0408">Iron</keyword>
<keyword evidence="2" id="KW-0479">Metal-binding</keyword>
<dbReference type="InterPro" id="IPR013785">
    <property type="entry name" value="Aldolase_TIM"/>
</dbReference>
<sequence>MSIQEKDRATNSYNFKEMLEKNNVNLRPQSLSILQVNLTYMCNQACRHCHVNASPQRQEVMTLATVDACLDILEQHHRIDTLDLTGGAPELNPHFEYFVIEATKLGKHVIVRHNLTVTFDGHPRTGQSKEYLPEFFASQKCELVCSLPYYQPYFTNKQRGNGIFEKSIKSLKILNDHGFGKAGSGLILNLVYNPVGAFLPGCQNMLEADFKKELSASYGAVFNSLYTITNMPILRFKEQLKRLGKLDSYLEKLVTSFNPSAAEAVMCLNQVNVGYDGRLYDCDFNQMLGMQIVAADPLTVHNFDYDLLLNREILLAPHCFGCTAGAGSSCGGAIAEN</sequence>
<dbReference type="PANTHER" id="PTHR43728:SF1">
    <property type="entry name" value="FE-S OXIDOREDUCTASE"/>
    <property type="match status" value="1"/>
</dbReference>
<dbReference type="Pfam" id="PF04055">
    <property type="entry name" value="Radical_SAM"/>
    <property type="match status" value="1"/>
</dbReference>
<dbReference type="Pfam" id="PF12345">
    <property type="entry name" value="DUF3641"/>
    <property type="match status" value="1"/>
</dbReference>
<feature type="domain" description="Arsenosugar biosynthesis radical SAM protein ArsS-like C-terminal" evidence="6">
    <location>
        <begin position="199"/>
        <end position="333"/>
    </location>
</feature>
<gene>
    <name evidence="7" type="primary">arsS</name>
    <name evidence="7" type="ORF">ACFL27_26755</name>
</gene>
<evidence type="ECO:0000313" key="8">
    <source>
        <dbReference type="Proteomes" id="UP001594351"/>
    </source>
</evidence>
<reference evidence="7 8" key="1">
    <citation type="submission" date="2024-09" db="EMBL/GenBank/DDBJ databases">
        <title>Laminarin stimulates single cell rates of sulfate reduction while oxygen inhibits transcriptomic activity in coastal marine sediment.</title>
        <authorList>
            <person name="Lindsay M."/>
            <person name="Orcutt B."/>
            <person name="Emerson D."/>
            <person name="Stepanauskas R."/>
            <person name="D'Angelo T."/>
        </authorList>
    </citation>
    <scope>NUCLEOTIDE SEQUENCE [LARGE SCALE GENOMIC DNA]</scope>
    <source>
        <strain evidence="7">SAG AM-311-K15</strain>
    </source>
</reference>
<protein>
    <submittedName>
        <fullName evidence="7">Arsenosugar biosynthesis radical SAM (Seleno)protein ArsS</fullName>
    </submittedName>
</protein>
<dbReference type="SFLD" id="SFLDS00029">
    <property type="entry name" value="Radical_SAM"/>
    <property type="match status" value="1"/>
</dbReference>
<dbReference type="Gene3D" id="3.20.20.70">
    <property type="entry name" value="Aldolase class I"/>
    <property type="match status" value="1"/>
</dbReference>
<dbReference type="EMBL" id="JBHPBY010000608">
    <property type="protein sequence ID" value="MFC1853800.1"/>
    <property type="molecule type" value="Genomic_DNA"/>
</dbReference>
<keyword evidence="4" id="KW-0411">Iron-sulfur</keyword>
<comment type="caution">
    <text evidence="7">The sequence shown here is derived from an EMBL/GenBank/DDBJ whole genome shotgun (WGS) entry which is preliminary data.</text>
</comment>
<dbReference type="SUPFAM" id="SSF102114">
    <property type="entry name" value="Radical SAM enzymes"/>
    <property type="match status" value="1"/>
</dbReference>
<feature type="domain" description="Radical SAM core" evidence="5">
    <location>
        <begin position="36"/>
        <end position="183"/>
    </location>
</feature>
<dbReference type="InterPro" id="IPR024521">
    <property type="entry name" value="ArsS-like_C"/>
</dbReference>
<keyword evidence="1" id="KW-0949">S-adenosyl-L-methionine</keyword>
<evidence type="ECO:0000259" key="5">
    <source>
        <dbReference type="Pfam" id="PF04055"/>
    </source>
</evidence>
<organism evidence="7 8">
    <name type="scientific">candidate division CSSED10-310 bacterium</name>
    <dbReference type="NCBI Taxonomy" id="2855610"/>
    <lineage>
        <taxon>Bacteria</taxon>
        <taxon>Bacteria division CSSED10-310</taxon>
    </lineage>
</organism>
<proteinExistence type="predicted"/>
<dbReference type="Proteomes" id="UP001594351">
    <property type="component" value="Unassembled WGS sequence"/>
</dbReference>
<dbReference type="PANTHER" id="PTHR43728">
    <property type="entry name" value="SLR0304 PROTEIN"/>
    <property type="match status" value="1"/>
</dbReference>
<evidence type="ECO:0000256" key="2">
    <source>
        <dbReference type="ARBA" id="ARBA00022723"/>
    </source>
</evidence>
<name>A0ABV6Z5V9_UNCC1</name>
<dbReference type="InterPro" id="IPR007197">
    <property type="entry name" value="rSAM"/>
</dbReference>
<evidence type="ECO:0000256" key="4">
    <source>
        <dbReference type="ARBA" id="ARBA00023014"/>
    </source>
</evidence>
<evidence type="ECO:0000259" key="6">
    <source>
        <dbReference type="Pfam" id="PF12345"/>
    </source>
</evidence>
<dbReference type="InterPro" id="IPR026351">
    <property type="entry name" value="rSAM_ArsS-like"/>
</dbReference>
<keyword evidence="8" id="KW-1185">Reference proteome</keyword>